<evidence type="ECO:0000313" key="2">
    <source>
        <dbReference type="EMBL" id="MBW0461728.1"/>
    </source>
</evidence>
<accession>A0A9Q3BAS7</accession>
<feature type="region of interest" description="Disordered" evidence="1">
    <location>
        <begin position="1"/>
        <end position="47"/>
    </location>
</feature>
<evidence type="ECO:0000256" key="1">
    <source>
        <dbReference type="SAM" id="MobiDB-lite"/>
    </source>
</evidence>
<reference evidence="2" key="1">
    <citation type="submission" date="2021-03" db="EMBL/GenBank/DDBJ databases">
        <title>Draft genome sequence of rust myrtle Austropuccinia psidii MF-1, a brazilian biotype.</title>
        <authorList>
            <person name="Quecine M.C."/>
            <person name="Pachon D.M.R."/>
            <person name="Bonatelli M.L."/>
            <person name="Correr F.H."/>
            <person name="Franceschini L.M."/>
            <person name="Leite T.F."/>
            <person name="Margarido G.R.A."/>
            <person name="Almeida C.A."/>
            <person name="Ferrarezi J.A."/>
            <person name="Labate C.A."/>
        </authorList>
    </citation>
    <scope>NUCLEOTIDE SEQUENCE</scope>
    <source>
        <strain evidence="2">MF-1</strain>
    </source>
</reference>
<proteinExistence type="predicted"/>
<dbReference type="Proteomes" id="UP000765509">
    <property type="component" value="Unassembled WGS sequence"/>
</dbReference>
<name>A0A9Q3BAS7_9BASI</name>
<dbReference type="EMBL" id="AVOT02000211">
    <property type="protein sequence ID" value="MBW0461728.1"/>
    <property type="molecule type" value="Genomic_DNA"/>
</dbReference>
<comment type="caution">
    <text evidence="2">The sequence shown here is derived from an EMBL/GenBank/DDBJ whole genome shotgun (WGS) entry which is preliminary data.</text>
</comment>
<protein>
    <submittedName>
        <fullName evidence="2">Uncharacterized protein</fullName>
    </submittedName>
</protein>
<evidence type="ECO:0000313" key="3">
    <source>
        <dbReference type="Proteomes" id="UP000765509"/>
    </source>
</evidence>
<dbReference type="AlphaFoldDB" id="A0A9Q3BAS7"/>
<keyword evidence="3" id="KW-1185">Reference proteome</keyword>
<organism evidence="2 3">
    <name type="scientific">Austropuccinia psidii MF-1</name>
    <dbReference type="NCBI Taxonomy" id="1389203"/>
    <lineage>
        <taxon>Eukaryota</taxon>
        <taxon>Fungi</taxon>
        <taxon>Dikarya</taxon>
        <taxon>Basidiomycota</taxon>
        <taxon>Pucciniomycotina</taxon>
        <taxon>Pucciniomycetes</taxon>
        <taxon>Pucciniales</taxon>
        <taxon>Sphaerophragmiaceae</taxon>
        <taxon>Austropuccinia</taxon>
    </lineage>
</organism>
<sequence>MRYLSTQEKMFIRPSPHDTSIEPLHPSCGDVPPQSTPSHPLHAPTPGHNNLNQDADCQTQNPPVLVKTEQASISQRNSTPNVEFCPNFIIRSKCLIQDNQLKSNIKQHLKQSTLWLNDIFNLWVVKNLHKAILTSTNAHLHIPNGLMN</sequence>
<gene>
    <name evidence="2" type="ORF">O181_001443</name>
</gene>